<protein>
    <recommendedName>
        <fullName evidence="1">Cdc37 N-terminal domain-containing protein</fullName>
    </recommendedName>
</protein>
<reference evidence="2" key="1">
    <citation type="journal article" date="2018" name="Genome Biol. Evol.">
        <title>Genomics and development of Lentinus tigrinus, a white-rot wood-decaying mushroom with dimorphic fruiting bodies.</title>
        <authorList>
            <person name="Wu B."/>
            <person name="Xu Z."/>
            <person name="Knudson A."/>
            <person name="Carlson A."/>
            <person name="Chen N."/>
            <person name="Kovaka S."/>
            <person name="LaButti K."/>
            <person name="Lipzen A."/>
            <person name="Pennachio C."/>
            <person name="Riley R."/>
            <person name="Schakwitz W."/>
            <person name="Umezawa K."/>
            <person name="Ohm R.A."/>
            <person name="Grigoriev I.V."/>
            <person name="Nagy L.G."/>
            <person name="Gibbons J."/>
            <person name="Hibbett D."/>
        </authorList>
    </citation>
    <scope>NUCLEOTIDE SEQUENCE [LARGE SCALE GENOMIC DNA]</scope>
    <source>
        <strain evidence="2">ALCF2SS1-6</strain>
    </source>
</reference>
<dbReference type="Proteomes" id="UP000313359">
    <property type="component" value="Unassembled WGS sequence"/>
</dbReference>
<dbReference type="InterPro" id="IPR013855">
    <property type="entry name" value="Cdc37_N_dom"/>
</dbReference>
<evidence type="ECO:0000259" key="1">
    <source>
        <dbReference type="Pfam" id="PF03234"/>
    </source>
</evidence>
<dbReference type="OrthoDB" id="440202at2759"/>
<accession>A0A5C2RNK8</accession>
<dbReference type="GO" id="GO:0031072">
    <property type="term" value="F:heat shock protein binding"/>
    <property type="evidence" value="ECO:0007669"/>
    <property type="project" value="TreeGrafter"/>
</dbReference>
<dbReference type="Pfam" id="PF03234">
    <property type="entry name" value="CDC37_N"/>
    <property type="match status" value="1"/>
</dbReference>
<dbReference type="GO" id="GO:0005737">
    <property type="term" value="C:cytoplasm"/>
    <property type="evidence" value="ECO:0007669"/>
    <property type="project" value="TreeGrafter"/>
</dbReference>
<dbReference type="PANTHER" id="PTHR12800">
    <property type="entry name" value="CDC37-RELATED"/>
    <property type="match status" value="1"/>
</dbReference>
<sequence length="55" mass="6763">MPLNYSKWDNLELSNDTDIEAHPNLDKCSLKRLMRSRKWKQRAIHEQRKERKLKI</sequence>
<evidence type="ECO:0000313" key="3">
    <source>
        <dbReference type="Proteomes" id="UP000313359"/>
    </source>
</evidence>
<keyword evidence="3" id="KW-1185">Reference proteome</keyword>
<feature type="domain" description="Cdc37 N-terminal" evidence="1">
    <location>
        <begin position="2"/>
        <end position="55"/>
    </location>
</feature>
<gene>
    <name evidence="2" type="ORF">L227DRAFT_489945</name>
</gene>
<proteinExistence type="predicted"/>
<dbReference type="InterPro" id="IPR004918">
    <property type="entry name" value="Cdc37"/>
</dbReference>
<dbReference type="EMBL" id="ML122356">
    <property type="protein sequence ID" value="RPD52499.1"/>
    <property type="molecule type" value="Genomic_DNA"/>
</dbReference>
<organism evidence="2 3">
    <name type="scientific">Lentinus tigrinus ALCF2SS1-6</name>
    <dbReference type="NCBI Taxonomy" id="1328759"/>
    <lineage>
        <taxon>Eukaryota</taxon>
        <taxon>Fungi</taxon>
        <taxon>Dikarya</taxon>
        <taxon>Basidiomycota</taxon>
        <taxon>Agaricomycotina</taxon>
        <taxon>Agaricomycetes</taxon>
        <taxon>Polyporales</taxon>
        <taxon>Polyporaceae</taxon>
        <taxon>Lentinus</taxon>
    </lineage>
</organism>
<dbReference type="AlphaFoldDB" id="A0A5C2RNK8"/>
<dbReference type="GO" id="GO:0050821">
    <property type="term" value="P:protein stabilization"/>
    <property type="evidence" value="ECO:0007669"/>
    <property type="project" value="TreeGrafter"/>
</dbReference>
<dbReference type="PANTHER" id="PTHR12800:SF4">
    <property type="entry name" value="HSP90 CO-CHAPERONE CDC37"/>
    <property type="match status" value="1"/>
</dbReference>
<name>A0A5C2RNK8_9APHY</name>
<evidence type="ECO:0000313" key="2">
    <source>
        <dbReference type="EMBL" id="RPD52499.1"/>
    </source>
</evidence>
<dbReference type="GO" id="GO:0006457">
    <property type="term" value="P:protein folding"/>
    <property type="evidence" value="ECO:0007669"/>
    <property type="project" value="TreeGrafter"/>
</dbReference>
<dbReference type="STRING" id="1328759.A0A5C2RNK8"/>
<dbReference type="GO" id="GO:0051087">
    <property type="term" value="F:protein-folding chaperone binding"/>
    <property type="evidence" value="ECO:0007669"/>
    <property type="project" value="TreeGrafter"/>
</dbReference>
<dbReference type="GO" id="GO:0051082">
    <property type="term" value="F:unfolded protein binding"/>
    <property type="evidence" value="ECO:0007669"/>
    <property type="project" value="TreeGrafter"/>
</dbReference>
<feature type="non-terminal residue" evidence="2">
    <location>
        <position position="55"/>
    </location>
</feature>
<dbReference type="GO" id="GO:0019901">
    <property type="term" value="F:protein kinase binding"/>
    <property type="evidence" value="ECO:0007669"/>
    <property type="project" value="InterPro"/>
</dbReference>